<dbReference type="GO" id="GO:0017111">
    <property type="term" value="F:ribonucleoside triphosphate phosphatase activity"/>
    <property type="evidence" value="ECO:0007669"/>
    <property type="project" value="InterPro"/>
</dbReference>
<dbReference type="Gene3D" id="3.40.50.300">
    <property type="entry name" value="P-loop containing nucleotide triphosphate hydrolases"/>
    <property type="match status" value="1"/>
</dbReference>
<accession>A0A9D0ZDL4</accession>
<protein>
    <recommendedName>
        <fullName evidence="6">AAA+ ATPase domain-containing protein</fullName>
    </recommendedName>
</protein>
<dbReference type="PANTHER" id="PTHR43146:SF1">
    <property type="entry name" value="CANCER-RELATED NUCLEOSIDE-TRIPHOSPHATASE"/>
    <property type="match status" value="1"/>
</dbReference>
<reference evidence="4" key="1">
    <citation type="submission" date="2020-10" db="EMBL/GenBank/DDBJ databases">
        <authorList>
            <person name="Gilroy R."/>
        </authorList>
    </citation>
    <scope>NUCLEOTIDE SEQUENCE</scope>
    <source>
        <strain evidence="4">ChiSxjej2B14-6234</strain>
    </source>
</reference>
<evidence type="ECO:0000313" key="4">
    <source>
        <dbReference type="EMBL" id="HIQ72660.1"/>
    </source>
</evidence>
<comment type="caution">
    <text evidence="4">The sequence shown here is derived from an EMBL/GenBank/DDBJ whole genome shotgun (WGS) entry which is preliminary data.</text>
</comment>
<evidence type="ECO:0000313" key="5">
    <source>
        <dbReference type="Proteomes" id="UP000886887"/>
    </source>
</evidence>
<evidence type="ECO:0000256" key="3">
    <source>
        <dbReference type="ARBA" id="ARBA00022840"/>
    </source>
</evidence>
<keyword evidence="2" id="KW-0378">Hydrolase</keyword>
<keyword evidence="1" id="KW-0547">Nucleotide-binding</keyword>
<dbReference type="AlphaFoldDB" id="A0A9D0ZDL4"/>
<keyword evidence="3" id="KW-0067">ATP-binding</keyword>
<evidence type="ECO:0008006" key="6">
    <source>
        <dbReference type="Google" id="ProtNLM"/>
    </source>
</evidence>
<dbReference type="GO" id="GO:0005524">
    <property type="term" value="F:ATP binding"/>
    <property type="evidence" value="ECO:0007669"/>
    <property type="project" value="UniProtKB-KW"/>
</dbReference>
<dbReference type="Proteomes" id="UP000886887">
    <property type="component" value="Unassembled WGS sequence"/>
</dbReference>
<name>A0A9D0ZDL4_9FIRM</name>
<proteinExistence type="predicted"/>
<dbReference type="EMBL" id="DVFJ01000037">
    <property type="protein sequence ID" value="HIQ72660.1"/>
    <property type="molecule type" value="Genomic_DNA"/>
</dbReference>
<evidence type="ECO:0000256" key="1">
    <source>
        <dbReference type="ARBA" id="ARBA00022741"/>
    </source>
</evidence>
<sequence>MHILIVGARHVGKSTLIGRVLAGLDRPVFGFETRKEDGLADAVNGSPVYIYDAGGPYVQCPDRLVGYCKDRHPLVYPEAFDRFAGRLCDPPPGSVVVLDEIGFMESESRPFCEAVMRLLDGDVPVIAAVKHNDTPFLQAVRRHPRCRCFAITPENRDALSGEVLAFARAQW</sequence>
<dbReference type="InterPro" id="IPR004948">
    <property type="entry name" value="Nuc-triphosphatase_THEP1"/>
</dbReference>
<dbReference type="PANTHER" id="PTHR43146">
    <property type="entry name" value="CANCER-RELATED NUCLEOSIDE-TRIPHOSPHATASE"/>
    <property type="match status" value="1"/>
</dbReference>
<dbReference type="InterPro" id="IPR027417">
    <property type="entry name" value="P-loop_NTPase"/>
</dbReference>
<dbReference type="SUPFAM" id="SSF52540">
    <property type="entry name" value="P-loop containing nucleoside triphosphate hydrolases"/>
    <property type="match status" value="1"/>
</dbReference>
<reference evidence="4" key="2">
    <citation type="journal article" date="2021" name="PeerJ">
        <title>Extensive microbial diversity within the chicken gut microbiome revealed by metagenomics and culture.</title>
        <authorList>
            <person name="Gilroy R."/>
            <person name="Ravi A."/>
            <person name="Getino M."/>
            <person name="Pursley I."/>
            <person name="Horton D.L."/>
            <person name="Alikhan N.F."/>
            <person name="Baker D."/>
            <person name="Gharbi K."/>
            <person name="Hall N."/>
            <person name="Watson M."/>
            <person name="Adriaenssens E.M."/>
            <person name="Foster-Nyarko E."/>
            <person name="Jarju S."/>
            <person name="Secka A."/>
            <person name="Antonio M."/>
            <person name="Oren A."/>
            <person name="Chaudhuri R.R."/>
            <person name="La Ragione R."/>
            <person name="Hildebrand F."/>
            <person name="Pallen M.J."/>
        </authorList>
    </citation>
    <scope>NUCLEOTIDE SEQUENCE</scope>
    <source>
        <strain evidence="4">ChiSxjej2B14-6234</strain>
    </source>
</reference>
<organism evidence="4 5">
    <name type="scientific">Candidatus Onthenecus intestinigallinarum</name>
    <dbReference type="NCBI Taxonomy" id="2840875"/>
    <lineage>
        <taxon>Bacteria</taxon>
        <taxon>Bacillati</taxon>
        <taxon>Bacillota</taxon>
        <taxon>Clostridia</taxon>
        <taxon>Eubacteriales</taxon>
        <taxon>Candidatus Onthenecus</taxon>
    </lineage>
</organism>
<gene>
    <name evidence="4" type="ORF">IAB73_10695</name>
</gene>
<dbReference type="Pfam" id="PF03266">
    <property type="entry name" value="NTPase_1"/>
    <property type="match status" value="1"/>
</dbReference>
<evidence type="ECO:0000256" key="2">
    <source>
        <dbReference type="ARBA" id="ARBA00022801"/>
    </source>
</evidence>